<keyword evidence="4 6" id="KW-0472">Membrane</keyword>
<feature type="transmembrane region" description="Helical" evidence="6">
    <location>
        <begin position="320"/>
        <end position="340"/>
    </location>
</feature>
<proteinExistence type="predicted"/>
<feature type="transmembrane region" description="Helical" evidence="6">
    <location>
        <begin position="55"/>
        <end position="73"/>
    </location>
</feature>
<dbReference type="InterPro" id="IPR005829">
    <property type="entry name" value="Sugar_transporter_CS"/>
</dbReference>
<dbReference type="PANTHER" id="PTHR23508:SF10">
    <property type="entry name" value="CARBOXYLIC ACID TRANSPORTER PROTEIN HOMOLOG"/>
    <property type="match status" value="1"/>
</dbReference>
<evidence type="ECO:0000256" key="1">
    <source>
        <dbReference type="ARBA" id="ARBA00004651"/>
    </source>
</evidence>
<gene>
    <name evidence="8" type="ORF">GKO32_14925</name>
</gene>
<dbReference type="AlphaFoldDB" id="A0A6N7Z4I6"/>
<dbReference type="Pfam" id="PF07690">
    <property type="entry name" value="MFS_1"/>
    <property type="match status" value="1"/>
</dbReference>
<dbReference type="PANTHER" id="PTHR23508">
    <property type="entry name" value="CARBOXYLIC ACID TRANSPORTER PROTEIN HOMOLOG"/>
    <property type="match status" value="1"/>
</dbReference>
<accession>A0A6N7Z4I6</accession>
<dbReference type="EMBL" id="WMBA01000019">
    <property type="protein sequence ID" value="MTD55264.1"/>
    <property type="molecule type" value="Genomic_DNA"/>
</dbReference>
<dbReference type="InterPro" id="IPR036259">
    <property type="entry name" value="MFS_trans_sf"/>
</dbReference>
<dbReference type="SUPFAM" id="SSF103473">
    <property type="entry name" value="MFS general substrate transporter"/>
    <property type="match status" value="1"/>
</dbReference>
<dbReference type="InterPro" id="IPR011701">
    <property type="entry name" value="MFS"/>
</dbReference>
<evidence type="ECO:0000313" key="8">
    <source>
        <dbReference type="EMBL" id="MTD55264.1"/>
    </source>
</evidence>
<feature type="transmembrane region" description="Helical" evidence="6">
    <location>
        <begin position="175"/>
        <end position="201"/>
    </location>
</feature>
<keyword evidence="3 6" id="KW-1133">Transmembrane helix</keyword>
<evidence type="ECO:0000259" key="7">
    <source>
        <dbReference type="PROSITE" id="PS50850"/>
    </source>
</evidence>
<protein>
    <submittedName>
        <fullName evidence="8">MFS transporter</fullName>
    </submittedName>
</protein>
<dbReference type="InterPro" id="IPR020846">
    <property type="entry name" value="MFS_dom"/>
</dbReference>
<feature type="transmembrane region" description="Helical" evidence="6">
    <location>
        <begin position="85"/>
        <end position="102"/>
    </location>
</feature>
<comment type="caution">
    <text evidence="8">The sequence shown here is derived from an EMBL/GenBank/DDBJ whole genome shotgun (WGS) entry which is preliminary data.</text>
</comment>
<feature type="transmembrane region" description="Helical" evidence="6">
    <location>
        <begin position="293"/>
        <end position="313"/>
    </location>
</feature>
<feature type="transmembrane region" description="Helical" evidence="6">
    <location>
        <begin position="144"/>
        <end position="169"/>
    </location>
</feature>
<feature type="transmembrane region" description="Helical" evidence="6">
    <location>
        <begin position="409"/>
        <end position="430"/>
    </location>
</feature>
<keyword evidence="9" id="KW-1185">Reference proteome</keyword>
<evidence type="ECO:0000256" key="5">
    <source>
        <dbReference type="SAM" id="MobiDB-lite"/>
    </source>
</evidence>
<reference evidence="8 9" key="1">
    <citation type="submission" date="2019-11" db="EMBL/GenBank/DDBJ databases">
        <title>Draft genome of Amycolatopsis RM579.</title>
        <authorList>
            <person name="Duangmal K."/>
            <person name="Mingma R."/>
        </authorList>
    </citation>
    <scope>NUCLEOTIDE SEQUENCE [LARGE SCALE GENOMIC DNA]</scope>
    <source>
        <strain evidence="8 9">RM579</strain>
    </source>
</reference>
<feature type="transmembrane region" description="Helical" evidence="6">
    <location>
        <begin position="108"/>
        <end position="132"/>
    </location>
</feature>
<evidence type="ECO:0000256" key="4">
    <source>
        <dbReference type="ARBA" id="ARBA00023136"/>
    </source>
</evidence>
<sequence>MSIQESIDRSPFSRRQVFIVGLCFVLNAVEGFDIFGMSYSASGVTAQWGLTGGQLGVLLSATPVGMAIGAFFLAPLADRVGRRPLVVWCLVLCGAGMVLAVVSPSYTVLLVARLMTGLGIGGISAGLPVILAEYSPRRRRGTVIALYAAGPSLGGIVGGVAAASLISAYGWRAPFAIGAVATVVVIVVVIANMPESIAFLLARRPRNALAHANRLLAQIGQPELAELPELPAQSAARGNAGSIRAAVFGRRTLVMTLLIWVAFFCTQAVYYFANSWTPKLLQSSGASAGQAAQSGILLNVGGFVATLLFAAIALKLSTRLLAVVVLFGSGVSLLLMNLVFGNLSGVLVVAIALGLFINGSMAGTYAVVPDLYPAAVRTTAVGWAIGAGRLGAILAPLVAGFLIDRHWTAGNLLVLFAVPAVVAGLAILGATRAQRHERRLPDPSVPLTVPADGGSQPTR</sequence>
<dbReference type="CDD" id="cd17365">
    <property type="entry name" value="MFS_PcaK_like"/>
    <property type="match status" value="1"/>
</dbReference>
<dbReference type="Proteomes" id="UP000440096">
    <property type="component" value="Unassembled WGS sequence"/>
</dbReference>
<dbReference type="Gene3D" id="1.20.1250.20">
    <property type="entry name" value="MFS general substrate transporter like domains"/>
    <property type="match status" value="1"/>
</dbReference>
<dbReference type="OrthoDB" id="9109650at2"/>
<feature type="region of interest" description="Disordered" evidence="5">
    <location>
        <begin position="437"/>
        <end position="459"/>
    </location>
</feature>
<evidence type="ECO:0000256" key="3">
    <source>
        <dbReference type="ARBA" id="ARBA00022989"/>
    </source>
</evidence>
<feature type="transmembrane region" description="Helical" evidence="6">
    <location>
        <begin position="346"/>
        <end position="368"/>
    </location>
</feature>
<feature type="transmembrane region" description="Helical" evidence="6">
    <location>
        <begin position="253"/>
        <end position="273"/>
    </location>
</feature>
<dbReference type="GO" id="GO:0005886">
    <property type="term" value="C:plasma membrane"/>
    <property type="evidence" value="ECO:0007669"/>
    <property type="project" value="UniProtKB-SubCell"/>
</dbReference>
<evidence type="ECO:0000256" key="6">
    <source>
        <dbReference type="SAM" id="Phobius"/>
    </source>
</evidence>
<feature type="transmembrane region" description="Helical" evidence="6">
    <location>
        <begin position="380"/>
        <end position="403"/>
    </location>
</feature>
<feature type="domain" description="Major facilitator superfamily (MFS) profile" evidence="7">
    <location>
        <begin position="19"/>
        <end position="435"/>
    </location>
</feature>
<dbReference type="PROSITE" id="PS50850">
    <property type="entry name" value="MFS"/>
    <property type="match status" value="1"/>
</dbReference>
<keyword evidence="2 6" id="KW-0812">Transmembrane</keyword>
<evidence type="ECO:0000313" key="9">
    <source>
        <dbReference type="Proteomes" id="UP000440096"/>
    </source>
</evidence>
<dbReference type="GO" id="GO:0046943">
    <property type="term" value="F:carboxylic acid transmembrane transporter activity"/>
    <property type="evidence" value="ECO:0007669"/>
    <property type="project" value="TreeGrafter"/>
</dbReference>
<comment type="subcellular location">
    <subcellularLocation>
        <location evidence="1">Cell membrane</location>
        <topology evidence="1">Multi-pass membrane protein</topology>
    </subcellularLocation>
</comment>
<dbReference type="PROSITE" id="PS00217">
    <property type="entry name" value="SUGAR_TRANSPORT_2"/>
    <property type="match status" value="1"/>
</dbReference>
<evidence type="ECO:0000256" key="2">
    <source>
        <dbReference type="ARBA" id="ARBA00022692"/>
    </source>
</evidence>
<name>A0A6N7Z4I6_9PSEU</name>
<organism evidence="8 9">
    <name type="scientific">Amycolatopsis pithecellobii</name>
    <dbReference type="NCBI Taxonomy" id="664692"/>
    <lineage>
        <taxon>Bacteria</taxon>
        <taxon>Bacillati</taxon>
        <taxon>Actinomycetota</taxon>
        <taxon>Actinomycetes</taxon>
        <taxon>Pseudonocardiales</taxon>
        <taxon>Pseudonocardiaceae</taxon>
        <taxon>Amycolatopsis</taxon>
    </lineage>
</organism>